<dbReference type="AlphaFoldDB" id="A0A9N9TDC1"/>
<sequence length="144" mass="16548">MSHFCSKPYVVVCDSHVLKVCRNINTICEIALKYCKDFGVHLRTDSAKWIEKCRAITGTTQDEVDAAAQGMFPEEFALKPNMEAVPERLKHYWPVKVVKPEELSQYIPCAKTARELGPDVPTNKKILEMTKCHYKINPEKYIIF</sequence>
<reference evidence="1" key="1">
    <citation type="submission" date="2022-01" db="EMBL/GenBank/DDBJ databases">
        <authorList>
            <person name="King R."/>
        </authorList>
    </citation>
    <scope>NUCLEOTIDE SEQUENCE</scope>
</reference>
<evidence type="ECO:0000313" key="1">
    <source>
        <dbReference type="EMBL" id="CAG9840839.1"/>
    </source>
</evidence>
<keyword evidence="2" id="KW-1185">Reference proteome</keyword>
<accession>A0A9N9TDC1</accession>
<gene>
    <name evidence="1" type="ORF">DIABBA_LOCUS13460</name>
</gene>
<dbReference type="Proteomes" id="UP001153709">
    <property type="component" value="Chromosome 9"/>
</dbReference>
<evidence type="ECO:0000313" key="2">
    <source>
        <dbReference type="Proteomes" id="UP001153709"/>
    </source>
</evidence>
<dbReference type="EMBL" id="OU898284">
    <property type="protein sequence ID" value="CAG9840839.1"/>
    <property type="molecule type" value="Genomic_DNA"/>
</dbReference>
<proteinExistence type="predicted"/>
<organism evidence="1 2">
    <name type="scientific">Diabrotica balteata</name>
    <name type="common">Banded cucumber beetle</name>
    <dbReference type="NCBI Taxonomy" id="107213"/>
    <lineage>
        <taxon>Eukaryota</taxon>
        <taxon>Metazoa</taxon>
        <taxon>Ecdysozoa</taxon>
        <taxon>Arthropoda</taxon>
        <taxon>Hexapoda</taxon>
        <taxon>Insecta</taxon>
        <taxon>Pterygota</taxon>
        <taxon>Neoptera</taxon>
        <taxon>Endopterygota</taxon>
        <taxon>Coleoptera</taxon>
        <taxon>Polyphaga</taxon>
        <taxon>Cucujiformia</taxon>
        <taxon>Chrysomeloidea</taxon>
        <taxon>Chrysomelidae</taxon>
        <taxon>Galerucinae</taxon>
        <taxon>Diabroticina</taxon>
        <taxon>Diabroticites</taxon>
        <taxon>Diabrotica</taxon>
    </lineage>
</organism>
<name>A0A9N9TDC1_DIABA</name>
<protein>
    <submittedName>
        <fullName evidence="1">Uncharacterized protein</fullName>
    </submittedName>
</protein>
<dbReference type="OrthoDB" id="10332228at2759"/>